<dbReference type="GO" id="GO:0003824">
    <property type="term" value="F:catalytic activity"/>
    <property type="evidence" value="ECO:0007669"/>
    <property type="project" value="InterPro"/>
</dbReference>
<organism evidence="2">
    <name type="scientific">marine metagenome</name>
    <dbReference type="NCBI Taxonomy" id="408172"/>
    <lineage>
        <taxon>unclassified sequences</taxon>
        <taxon>metagenomes</taxon>
        <taxon>ecological metagenomes</taxon>
    </lineage>
</organism>
<dbReference type="SUPFAM" id="SSF54197">
    <property type="entry name" value="HIT-like"/>
    <property type="match status" value="1"/>
</dbReference>
<protein>
    <recommendedName>
        <fullName evidence="1">HIT domain-containing protein</fullName>
    </recommendedName>
</protein>
<dbReference type="PROSITE" id="PS51084">
    <property type="entry name" value="HIT_2"/>
    <property type="match status" value="1"/>
</dbReference>
<proteinExistence type="predicted"/>
<dbReference type="InterPro" id="IPR019808">
    <property type="entry name" value="Histidine_triad_CS"/>
</dbReference>
<sequence length="114" mass="12632">VDQLKCIFCSIVEGELPSTNIYSDDHCIAFNDINPVANVHVLVIPREHITYLTETTKRYEKLLGHLMRVAAKVAEQLGTAEDGYRVTVNQGVNAGQIVDHLHLHVLGGEQLNSL</sequence>
<dbReference type="InterPro" id="IPR011146">
    <property type="entry name" value="HIT-like"/>
</dbReference>
<dbReference type="CDD" id="cd01276">
    <property type="entry name" value="PKCI_related"/>
    <property type="match status" value="1"/>
</dbReference>
<dbReference type="PRINTS" id="PR00332">
    <property type="entry name" value="HISTRIAD"/>
</dbReference>
<evidence type="ECO:0000313" key="2">
    <source>
        <dbReference type="EMBL" id="SVB63575.1"/>
    </source>
</evidence>
<name>A0A382FLT2_9ZZZZ</name>
<dbReference type="InterPro" id="IPR036265">
    <property type="entry name" value="HIT-like_sf"/>
</dbReference>
<accession>A0A382FLT2</accession>
<dbReference type="PROSITE" id="PS00892">
    <property type="entry name" value="HIT_1"/>
    <property type="match status" value="1"/>
</dbReference>
<dbReference type="PANTHER" id="PTHR23089">
    <property type="entry name" value="HISTIDINE TRIAD HIT PROTEIN"/>
    <property type="match status" value="1"/>
</dbReference>
<reference evidence="2" key="1">
    <citation type="submission" date="2018-05" db="EMBL/GenBank/DDBJ databases">
        <authorList>
            <person name="Lanie J.A."/>
            <person name="Ng W.-L."/>
            <person name="Kazmierczak K.M."/>
            <person name="Andrzejewski T.M."/>
            <person name="Davidsen T.M."/>
            <person name="Wayne K.J."/>
            <person name="Tettelin H."/>
            <person name="Glass J.I."/>
            <person name="Rusch D."/>
            <person name="Podicherti R."/>
            <person name="Tsui H.-C.T."/>
            <person name="Winkler M.E."/>
        </authorList>
    </citation>
    <scope>NUCLEOTIDE SEQUENCE</scope>
</reference>
<dbReference type="Pfam" id="PF01230">
    <property type="entry name" value="HIT"/>
    <property type="match status" value="1"/>
</dbReference>
<dbReference type="AlphaFoldDB" id="A0A382FLT2"/>
<dbReference type="Gene3D" id="3.30.428.10">
    <property type="entry name" value="HIT-like"/>
    <property type="match status" value="1"/>
</dbReference>
<dbReference type="InterPro" id="IPR001310">
    <property type="entry name" value="Histidine_triad_HIT"/>
</dbReference>
<feature type="domain" description="HIT" evidence="1">
    <location>
        <begin position="7"/>
        <end position="114"/>
    </location>
</feature>
<feature type="non-terminal residue" evidence="2">
    <location>
        <position position="1"/>
    </location>
</feature>
<gene>
    <name evidence="2" type="ORF">METZ01_LOCUS216429</name>
</gene>
<dbReference type="EMBL" id="UINC01050520">
    <property type="protein sequence ID" value="SVB63575.1"/>
    <property type="molecule type" value="Genomic_DNA"/>
</dbReference>
<evidence type="ECO:0000259" key="1">
    <source>
        <dbReference type="PROSITE" id="PS51084"/>
    </source>
</evidence>